<evidence type="ECO:0000313" key="2">
    <source>
        <dbReference type="Proteomes" id="UP001273136"/>
    </source>
</evidence>
<proteinExistence type="predicted"/>
<dbReference type="RefSeq" id="WP_338094798.1">
    <property type="nucleotide sequence ID" value="NZ_JAWDKA010000009.1"/>
</dbReference>
<evidence type="ECO:0000313" key="1">
    <source>
        <dbReference type="EMBL" id="MDV0442378.1"/>
    </source>
</evidence>
<name>A0AAE4MF64_9EURY</name>
<accession>A0AAE4MF64</accession>
<dbReference type="EMBL" id="JAWDKA010000009">
    <property type="protein sequence ID" value="MDV0442378.1"/>
    <property type="molecule type" value="Genomic_DNA"/>
</dbReference>
<evidence type="ECO:0008006" key="3">
    <source>
        <dbReference type="Google" id="ProtNLM"/>
    </source>
</evidence>
<reference evidence="1" key="1">
    <citation type="submission" date="2023-06" db="EMBL/GenBank/DDBJ databases">
        <title>Genome sequence of Methancorpusculaceae sp. Ag1.</title>
        <authorList>
            <person name="Protasov E."/>
            <person name="Platt K."/>
            <person name="Poehlein A."/>
            <person name="Daniel R."/>
            <person name="Brune A."/>
        </authorList>
    </citation>
    <scope>NUCLEOTIDE SEQUENCE</scope>
    <source>
        <strain evidence="1">Ag1</strain>
    </source>
</reference>
<sequence length="192" mass="21855">MTESTRKIADIAEVLGIPEEECRLIADRYEQILPCKKIGRVRVYDENMVDRFRKVADLQSQGLPEPVIIAAIKGGKSLEERAREDMKRMGIESVPATPKEMPKPVPRTETEEELILAVRSAQTAVQTMDHRMAAVREKMAEDNTAVLDAVAKVSEEVAALRNEVRTLWDQIASLEQYFREQDAQKKSGFWKR</sequence>
<dbReference type="Proteomes" id="UP001273136">
    <property type="component" value="Unassembled WGS sequence"/>
</dbReference>
<organism evidence="1 2">
    <name type="scientific">Methanorbis furvi</name>
    <dbReference type="NCBI Taxonomy" id="3028299"/>
    <lineage>
        <taxon>Archaea</taxon>
        <taxon>Methanobacteriati</taxon>
        <taxon>Methanobacteriota</taxon>
        <taxon>Stenosarchaea group</taxon>
        <taxon>Methanomicrobia</taxon>
        <taxon>Methanomicrobiales</taxon>
        <taxon>Methanocorpusculaceae</taxon>
        <taxon>Methanorbis</taxon>
    </lineage>
</organism>
<dbReference type="AlphaFoldDB" id="A0AAE4MF64"/>
<comment type="caution">
    <text evidence="1">The sequence shown here is derived from an EMBL/GenBank/DDBJ whole genome shotgun (WGS) entry which is preliminary data.</text>
</comment>
<keyword evidence="2" id="KW-1185">Reference proteome</keyword>
<protein>
    <recommendedName>
        <fullName evidence="3">HTH merR-type domain-containing protein</fullName>
    </recommendedName>
</protein>
<gene>
    <name evidence="1" type="ORF">McpAg1_16170</name>
</gene>